<keyword evidence="2" id="KW-1185">Reference proteome</keyword>
<evidence type="ECO:0000313" key="2">
    <source>
        <dbReference type="Proteomes" id="UP001177021"/>
    </source>
</evidence>
<proteinExistence type="predicted"/>
<name>A0ACB0LQ03_TRIPR</name>
<organism evidence="1 2">
    <name type="scientific">Trifolium pratense</name>
    <name type="common">Red clover</name>
    <dbReference type="NCBI Taxonomy" id="57577"/>
    <lineage>
        <taxon>Eukaryota</taxon>
        <taxon>Viridiplantae</taxon>
        <taxon>Streptophyta</taxon>
        <taxon>Embryophyta</taxon>
        <taxon>Tracheophyta</taxon>
        <taxon>Spermatophyta</taxon>
        <taxon>Magnoliopsida</taxon>
        <taxon>eudicotyledons</taxon>
        <taxon>Gunneridae</taxon>
        <taxon>Pentapetalae</taxon>
        <taxon>rosids</taxon>
        <taxon>fabids</taxon>
        <taxon>Fabales</taxon>
        <taxon>Fabaceae</taxon>
        <taxon>Papilionoideae</taxon>
        <taxon>50 kb inversion clade</taxon>
        <taxon>NPAAA clade</taxon>
        <taxon>Hologalegina</taxon>
        <taxon>IRL clade</taxon>
        <taxon>Trifolieae</taxon>
        <taxon>Trifolium</taxon>
    </lineage>
</organism>
<reference evidence="1" key="1">
    <citation type="submission" date="2023-10" db="EMBL/GenBank/DDBJ databases">
        <authorList>
            <person name="Rodriguez Cubillos JULIANA M."/>
            <person name="De Vega J."/>
        </authorList>
    </citation>
    <scope>NUCLEOTIDE SEQUENCE</scope>
</reference>
<protein>
    <submittedName>
        <fullName evidence="1">Uncharacterized protein</fullName>
    </submittedName>
</protein>
<dbReference type="EMBL" id="CASHSV030000615">
    <property type="protein sequence ID" value="CAJ2671569.1"/>
    <property type="molecule type" value="Genomic_DNA"/>
</dbReference>
<gene>
    <name evidence="1" type="ORF">MILVUS5_LOCUS35373</name>
</gene>
<accession>A0ACB0LQ03</accession>
<comment type="caution">
    <text evidence="1">The sequence shown here is derived from an EMBL/GenBank/DDBJ whole genome shotgun (WGS) entry which is preliminary data.</text>
</comment>
<sequence length="656" mass="74532">MGPKYKSVKILSAVEVEEKMEMGLCFVCNEPFTVDHALKHKGIRYKVIEMDEEVERDLSEKFQPEASSEDNNLQIDCHKESVAHDDDTSKVAVNVVDDEFAHFHQSQSVDVISIEPAPIIVDEQEEMVLPAIDISTSSAISFPCYDILSSAKFSPRQVSVDPVSDTIETSHFMSFNQPLSHSVLLTGRDFQPQSHICELPPPPKPPDRVVTPMSSLNLSLLVTTGKHFSILQTSLQLFDEMSKCHITSLTSLPTVWSAIINRCMNNDQFVAFDLFKDMHRMPTTPSDFQEYFDDKHMLCAAWLLEMLNLYESNYENCAESDPIKNFLIEEIKVLKEVKWIGLPNFMLQAAFISLLQRKLQVSTQRACEKLIAKQKNSIQHVMEAVECGKTKVTGPLLDGLCIKVPEVLPPEPQLADTCSYCSEFFYDGPSSVFANIHCYFDDSAGVRIFGFVSKAGVYSSDLEGLVRVSNYPLMKVISIPIHENVLNLSSEVSLTVDSMHDNFYEILNLAFLHIIGWPNFEALVMSVATIVHEHEAYHYHPWFLWKMDKFIHFVNWDVCVKATLTIDEPLLDIENVYFASATTQSFLQARQRRKYVAVLHRKMIHKGNVRNAKVLIKWKALPLKHGTCDCSSLRTRMFEGEGIVTGIKYSLIVYFK</sequence>
<dbReference type="Proteomes" id="UP001177021">
    <property type="component" value="Unassembled WGS sequence"/>
</dbReference>
<evidence type="ECO:0000313" key="1">
    <source>
        <dbReference type="EMBL" id="CAJ2671569.1"/>
    </source>
</evidence>